<name>A0A836KLV6_9TRYP</name>
<evidence type="ECO:0000313" key="1">
    <source>
        <dbReference type="EMBL" id="KAG5475370.1"/>
    </source>
</evidence>
<protein>
    <submittedName>
        <fullName evidence="1">Uncharacterized protein</fullName>
    </submittedName>
</protein>
<proteinExistence type="predicted"/>
<dbReference type="Proteomes" id="UP000673552">
    <property type="component" value="Unassembled WGS sequence"/>
</dbReference>
<dbReference type="OrthoDB" id="267007at2759"/>
<sequence length="379" mass="42236">MASESHFDVHVKGCAATAFEISQARGRVAEARRVLLETDDHLRQIRKVYRALDLHPVLPSPRTSTALAAPRPVMHTPMAAHGERPPSTELRALGDASNNVFSLAAQYSVAALEVASQGSSTTRTFTPMPTMESYVHRVVSELPVSVVAEDALTFVAAWRKEDGKRTPLEDLINDCSEARCNLEIEEQGSRDRLRQLLLTVWEQMERFVLMGEYNKFVVFCVHQEPVWRQAARQLRREQGAQLKTAADIFARFYMEEAAWTEKKLMFQEAAGFLSQCFAELEQQRFSQARAAERHRGLQSACQMAPLPFGHRSHPQHLQSYNDGNAACAAADSTPLRAQRPRGDPSHGCFGKHKARATKNAGPLFAVEVGLHTQRGHAGI</sequence>
<dbReference type="GeneID" id="92513537"/>
<accession>A0A836KLV6</accession>
<evidence type="ECO:0000313" key="2">
    <source>
        <dbReference type="Proteomes" id="UP000673552"/>
    </source>
</evidence>
<organism evidence="1 2">
    <name type="scientific">Leishmania martiniquensis</name>
    <dbReference type="NCBI Taxonomy" id="1580590"/>
    <lineage>
        <taxon>Eukaryota</taxon>
        <taxon>Discoba</taxon>
        <taxon>Euglenozoa</taxon>
        <taxon>Kinetoplastea</taxon>
        <taxon>Metakinetoplastina</taxon>
        <taxon>Trypanosomatida</taxon>
        <taxon>Trypanosomatidae</taxon>
        <taxon>Leishmaniinae</taxon>
        <taxon>Leishmania</taxon>
    </lineage>
</organism>
<dbReference type="EMBL" id="JAFEUZ010000027">
    <property type="protein sequence ID" value="KAG5475370.1"/>
    <property type="molecule type" value="Genomic_DNA"/>
</dbReference>
<keyword evidence="2" id="KW-1185">Reference proteome</keyword>
<dbReference type="RefSeq" id="XP_067177635.1">
    <property type="nucleotide sequence ID" value="XM_067321025.1"/>
</dbReference>
<dbReference type="AlphaFoldDB" id="A0A836KLV6"/>
<comment type="caution">
    <text evidence="1">The sequence shown here is derived from an EMBL/GenBank/DDBJ whole genome shotgun (WGS) entry which is preliminary data.</text>
</comment>
<reference evidence="2" key="1">
    <citation type="journal article" date="2021" name="Microbiol. Resour. Announc.">
        <title>LGAAP: Leishmaniinae Genome Assembly and Annotation Pipeline.</title>
        <authorList>
            <person name="Almutairi H."/>
            <person name="Urbaniak M.D."/>
            <person name="Bates M.D."/>
            <person name="Jariyapan N."/>
            <person name="Kwakye-Nuako G."/>
            <person name="Thomaz-Soccol V."/>
            <person name="Al-Salem W.S."/>
            <person name="Dillon R.J."/>
            <person name="Bates P.A."/>
            <person name="Gatherer D."/>
        </authorList>
    </citation>
    <scope>NUCLEOTIDE SEQUENCE [LARGE SCALE GENOMIC DNA]</scope>
</reference>
<dbReference type="KEGG" id="lmat:92513537"/>
<gene>
    <name evidence="1" type="ORF">LSCM1_03483</name>
</gene>
<reference evidence="2" key="2">
    <citation type="journal article" date="2021" name="Sci. Data">
        <title>Chromosome-scale genome sequencing, assembly and annotation of six genomes from subfamily Leishmaniinae.</title>
        <authorList>
            <person name="Almutairi H."/>
            <person name="Urbaniak M.D."/>
            <person name="Bates M.D."/>
            <person name="Jariyapan N."/>
            <person name="Kwakye-Nuako G."/>
            <person name="Thomaz Soccol V."/>
            <person name="Al-Salem W.S."/>
            <person name="Dillon R.J."/>
            <person name="Bates P.A."/>
            <person name="Gatherer D."/>
        </authorList>
    </citation>
    <scope>NUCLEOTIDE SEQUENCE [LARGE SCALE GENOMIC DNA]</scope>
</reference>